<comment type="similarity">
    <text evidence="3">Belongs to the CFAP36 family.</text>
</comment>
<reference evidence="11" key="1">
    <citation type="journal article" date="2021" name="Sci. Adv.">
        <title>The American lobster genome reveals insights on longevity, neural, and immune adaptations.</title>
        <authorList>
            <person name="Polinski J.M."/>
            <person name="Zimin A.V."/>
            <person name="Clark K.F."/>
            <person name="Kohn A.B."/>
            <person name="Sadowski N."/>
            <person name="Timp W."/>
            <person name="Ptitsyn A."/>
            <person name="Khanna P."/>
            <person name="Romanova D.Y."/>
            <person name="Williams P."/>
            <person name="Greenwood S.J."/>
            <person name="Moroz L.L."/>
            <person name="Walt D.R."/>
            <person name="Bodnar A.G."/>
        </authorList>
    </citation>
    <scope>NUCLEOTIDE SEQUENCE</scope>
    <source>
        <strain evidence="11">GMGI-L3</strain>
    </source>
</reference>
<evidence type="ECO:0000259" key="10">
    <source>
        <dbReference type="Pfam" id="PF11527"/>
    </source>
</evidence>
<evidence type="ECO:0000256" key="7">
    <source>
        <dbReference type="ARBA" id="ARBA00023069"/>
    </source>
</evidence>
<evidence type="ECO:0000256" key="9">
    <source>
        <dbReference type="ARBA" id="ARBA00031593"/>
    </source>
</evidence>
<evidence type="ECO:0000256" key="8">
    <source>
        <dbReference type="ARBA" id="ARBA00023273"/>
    </source>
</evidence>
<keyword evidence="5" id="KW-0963">Cytoplasm</keyword>
<dbReference type="InterPro" id="IPR038888">
    <property type="entry name" value="CFAP36"/>
</dbReference>
<evidence type="ECO:0000256" key="1">
    <source>
        <dbReference type="ARBA" id="ARBA00004138"/>
    </source>
</evidence>
<keyword evidence="7" id="KW-0969">Cilium</keyword>
<keyword evidence="11" id="KW-0282">Flagellum</keyword>
<protein>
    <recommendedName>
        <fullName evidence="4">Cilia- and flagella-associated protein 36</fullName>
    </recommendedName>
    <alternativeName>
        <fullName evidence="9">Coiled-coil domain-containing protein 104</fullName>
    </alternativeName>
</protein>
<dbReference type="GO" id="GO:0005930">
    <property type="term" value="C:axoneme"/>
    <property type="evidence" value="ECO:0007669"/>
    <property type="project" value="TreeGrafter"/>
</dbReference>
<dbReference type="Gene3D" id="1.20.1520.10">
    <property type="entry name" value="ADP-ribosylation factor-like 2-binding protein, domain"/>
    <property type="match status" value="1"/>
</dbReference>
<evidence type="ECO:0000256" key="5">
    <source>
        <dbReference type="ARBA" id="ARBA00022490"/>
    </source>
</evidence>
<evidence type="ECO:0000256" key="2">
    <source>
        <dbReference type="ARBA" id="ARBA00004496"/>
    </source>
</evidence>
<dbReference type="AlphaFoldDB" id="A0A8J5TJU6"/>
<evidence type="ECO:0000256" key="6">
    <source>
        <dbReference type="ARBA" id="ARBA00023054"/>
    </source>
</evidence>
<accession>A0A8J5TJU6</accession>
<organism evidence="11 12">
    <name type="scientific">Homarus americanus</name>
    <name type="common">American lobster</name>
    <dbReference type="NCBI Taxonomy" id="6706"/>
    <lineage>
        <taxon>Eukaryota</taxon>
        <taxon>Metazoa</taxon>
        <taxon>Ecdysozoa</taxon>
        <taxon>Arthropoda</taxon>
        <taxon>Crustacea</taxon>
        <taxon>Multicrustacea</taxon>
        <taxon>Malacostraca</taxon>
        <taxon>Eumalacostraca</taxon>
        <taxon>Eucarida</taxon>
        <taxon>Decapoda</taxon>
        <taxon>Pleocyemata</taxon>
        <taxon>Astacidea</taxon>
        <taxon>Nephropoidea</taxon>
        <taxon>Nephropidae</taxon>
        <taxon>Homarus</taxon>
    </lineage>
</organism>
<dbReference type="InterPro" id="IPR023379">
    <property type="entry name" value="BART_dom"/>
</dbReference>
<evidence type="ECO:0000256" key="3">
    <source>
        <dbReference type="ARBA" id="ARBA00007460"/>
    </source>
</evidence>
<dbReference type="PANTHER" id="PTHR21532">
    <property type="entry name" value="PHOSPHODIESTERASE HL"/>
    <property type="match status" value="1"/>
</dbReference>
<dbReference type="Pfam" id="PF11527">
    <property type="entry name" value="ARL2_Bind_BART"/>
    <property type="match status" value="1"/>
</dbReference>
<evidence type="ECO:0000256" key="4">
    <source>
        <dbReference type="ARBA" id="ARBA00021815"/>
    </source>
</evidence>
<keyword evidence="12" id="KW-1185">Reference proteome</keyword>
<proteinExistence type="inferred from homology"/>
<dbReference type="EMBL" id="JAHLQT010009683">
    <property type="protein sequence ID" value="KAG7173493.1"/>
    <property type="molecule type" value="Genomic_DNA"/>
</dbReference>
<evidence type="ECO:0000313" key="11">
    <source>
        <dbReference type="EMBL" id="KAG7173493.1"/>
    </source>
</evidence>
<dbReference type="InterPro" id="IPR042541">
    <property type="entry name" value="BART_sf"/>
</dbReference>
<feature type="domain" description="BART" evidence="10">
    <location>
        <begin position="2"/>
        <end position="84"/>
    </location>
</feature>
<keyword evidence="8" id="KW-0966">Cell projection</keyword>
<dbReference type="PANTHER" id="PTHR21532:SF0">
    <property type="entry name" value="CILIA- AND FLAGELLA-ASSOCIATED PROTEIN 36"/>
    <property type="match status" value="1"/>
</dbReference>
<name>A0A8J5TJU6_HOMAM</name>
<gene>
    <name evidence="11" type="primary">Cfap36-L1</name>
    <name evidence="11" type="ORF">Hamer_G025663</name>
</gene>
<dbReference type="GO" id="GO:0097546">
    <property type="term" value="C:ciliary base"/>
    <property type="evidence" value="ECO:0007669"/>
    <property type="project" value="TreeGrafter"/>
</dbReference>
<keyword evidence="6" id="KW-0175">Coiled coil</keyword>
<sequence length="142" mass="16341">MVFEAGVDDDDGHHKIHEEYKTLVDFMLGSYMEDMGINPEQFEAACGKASMNTPFHQTLFEQVWAADDYEIFKRMMIQKNIELQLQALEILQQRYGIIPESFTPSDDMPEAEQQVLDGSSIDPRTLKLRRALAERLNGRGEK</sequence>
<comment type="caution">
    <text evidence="11">The sequence shown here is derived from an EMBL/GenBank/DDBJ whole genome shotgun (WGS) entry which is preliminary data.</text>
</comment>
<comment type="subcellular location">
    <subcellularLocation>
        <location evidence="1">Cell projection</location>
        <location evidence="1">Cilium</location>
    </subcellularLocation>
    <subcellularLocation>
        <location evidence="2">Cytoplasm</location>
    </subcellularLocation>
</comment>
<evidence type="ECO:0000313" key="12">
    <source>
        <dbReference type="Proteomes" id="UP000747542"/>
    </source>
</evidence>
<dbReference type="Proteomes" id="UP000747542">
    <property type="component" value="Unassembled WGS sequence"/>
</dbReference>